<evidence type="ECO:0000313" key="21">
    <source>
        <dbReference type="Proteomes" id="UP000095464"/>
    </source>
</evidence>
<evidence type="ECO:0000256" key="17">
    <source>
        <dbReference type="RuleBase" id="RU003560"/>
    </source>
</evidence>
<keyword evidence="10 17" id="KW-0663">Pyridoxal phosphate</keyword>
<dbReference type="Gene3D" id="3.90.1150.10">
    <property type="entry name" value="Aspartate Aminotransferase, domain 1"/>
    <property type="match status" value="1"/>
</dbReference>
<dbReference type="InterPro" id="IPR049704">
    <property type="entry name" value="Aminotrans_3_PPA_site"/>
</dbReference>
<accession>A0A1E5TLZ1</accession>
<proteinExistence type="inferred from homology"/>
<dbReference type="NCBIfam" id="TIGR00700">
    <property type="entry name" value="GABAtrnsam"/>
    <property type="match status" value="1"/>
</dbReference>
<evidence type="ECO:0000256" key="9">
    <source>
        <dbReference type="ARBA" id="ARBA00022679"/>
    </source>
</evidence>
<dbReference type="CDD" id="cd00610">
    <property type="entry name" value="OAT_like"/>
    <property type="match status" value="1"/>
</dbReference>
<evidence type="ECO:0000313" key="20">
    <source>
        <dbReference type="EMBL" id="OEK58654.1"/>
    </source>
</evidence>
<evidence type="ECO:0000256" key="14">
    <source>
        <dbReference type="ARBA" id="ARBA00031787"/>
    </source>
</evidence>
<evidence type="ECO:0000256" key="11">
    <source>
        <dbReference type="ARBA" id="ARBA00029760"/>
    </source>
</evidence>
<dbReference type="GO" id="GO:0042802">
    <property type="term" value="F:identical protein binding"/>
    <property type="evidence" value="ECO:0007669"/>
    <property type="project" value="TreeGrafter"/>
</dbReference>
<dbReference type="GO" id="GO:0047298">
    <property type="term" value="F:(S)-3-amino-2-methylpropionate transaminase activity"/>
    <property type="evidence" value="ECO:0007669"/>
    <property type="project" value="UniProtKB-EC"/>
</dbReference>
<dbReference type="Pfam" id="PF00202">
    <property type="entry name" value="Aminotran_3"/>
    <property type="match status" value="1"/>
</dbReference>
<protein>
    <recommendedName>
        <fullName evidence="13">(S)-3-amino-2-methylpropionate transaminase</fullName>
        <ecNumber evidence="6">2.6.1.19</ecNumber>
        <ecNumber evidence="5">2.6.1.22</ecNumber>
    </recommendedName>
    <alternativeName>
        <fullName evidence="14">GABA aminotransferase</fullName>
    </alternativeName>
    <alternativeName>
        <fullName evidence="12">Gamma-amino-N-butyrate transaminase</fullName>
    </alternativeName>
    <alternativeName>
        <fullName evidence="16">Glutamate:succinic semialdehyde transaminase</fullName>
    </alternativeName>
    <alternativeName>
        <fullName evidence="11">L-AIBAT</fullName>
    </alternativeName>
</protein>
<evidence type="ECO:0000256" key="7">
    <source>
        <dbReference type="ARBA" id="ARBA00022490"/>
    </source>
</evidence>
<comment type="catalytic activity">
    <reaction evidence="15">
        <text>4-aminobutanoate + 2-oxoglutarate = succinate semialdehyde + L-glutamate</text>
        <dbReference type="Rhea" id="RHEA:23352"/>
        <dbReference type="ChEBI" id="CHEBI:16810"/>
        <dbReference type="ChEBI" id="CHEBI:29985"/>
        <dbReference type="ChEBI" id="CHEBI:57706"/>
        <dbReference type="ChEBI" id="CHEBI:59888"/>
        <dbReference type="EC" id="2.6.1.19"/>
    </reaction>
</comment>
<dbReference type="GO" id="GO:0030170">
    <property type="term" value="F:pyridoxal phosphate binding"/>
    <property type="evidence" value="ECO:0007669"/>
    <property type="project" value="InterPro"/>
</dbReference>
<dbReference type="GO" id="GO:0034386">
    <property type="term" value="F:4-aminobutyrate:2-oxoglutarate transaminase activity"/>
    <property type="evidence" value="ECO:0007669"/>
    <property type="project" value="UniProtKB-EC"/>
</dbReference>
<comment type="caution">
    <text evidence="18">The sequence shown here is derived from an EMBL/GenBank/DDBJ whole genome shotgun (WGS) entry which is preliminary data.</text>
</comment>
<dbReference type="InterPro" id="IPR004632">
    <property type="entry name" value="4NH2But_aminotransferase_bac"/>
</dbReference>
<comment type="pathway">
    <text evidence="3">Amino-acid degradation; 4-aminobutanoate degradation.</text>
</comment>
<dbReference type="InterPro" id="IPR015424">
    <property type="entry name" value="PyrdxlP-dep_Trfase"/>
</dbReference>
<evidence type="ECO:0000256" key="5">
    <source>
        <dbReference type="ARBA" id="ARBA00012876"/>
    </source>
</evidence>
<reference evidence="19" key="4">
    <citation type="journal article" date="2023" name="Int. J. Mol. Sci.">
        <title>Antibiotic Resistance/Susceptibility Profiles of Staphylococcus equorum Strains from Cheese, and Genome Analysis for Antibiotic Resistance Genes.</title>
        <authorList>
            <person name="Vazquez L."/>
            <person name="Srednik M.E."/>
            <person name="Rodriguez J."/>
            <person name="Florez A.B."/>
            <person name="Mayo B."/>
        </authorList>
    </citation>
    <scope>NUCLEOTIDE SEQUENCE</scope>
    <source>
        <strain evidence="19">5A3I</strain>
    </source>
</reference>
<dbReference type="InterPro" id="IPR015421">
    <property type="entry name" value="PyrdxlP-dep_Trfase_major"/>
</dbReference>
<dbReference type="Proteomes" id="UP000095464">
    <property type="component" value="Unassembled WGS sequence"/>
</dbReference>
<evidence type="ECO:0000313" key="18">
    <source>
        <dbReference type="EMBL" id="MDG0845380.1"/>
    </source>
</evidence>
<dbReference type="Proteomes" id="UP001174037">
    <property type="component" value="Unassembled WGS sequence"/>
</dbReference>
<name>A0A1E5TLZ1_9STAP</name>
<evidence type="ECO:0000313" key="22">
    <source>
        <dbReference type="Proteomes" id="UP001152422"/>
    </source>
</evidence>
<evidence type="ECO:0000256" key="4">
    <source>
        <dbReference type="ARBA" id="ARBA00008954"/>
    </source>
</evidence>
<keyword evidence="9 18" id="KW-0808">Transferase</keyword>
<dbReference type="FunFam" id="3.40.640.10:FF:000013">
    <property type="entry name" value="4-aminobutyrate aminotransferase"/>
    <property type="match status" value="1"/>
</dbReference>
<comment type="cofactor">
    <cofactor evidence="2">
        <name>pyridoxal 5'-phosphate</name>
        <dbReference type="ChEBI" id="CHEBI:597326"/>
    </cofactor>
</comment>
<evidence type="ECO:0000256" key="15">
    <source>
        <dbReference type="ARBA" id="ARBA00048021"/>
    </source>
</evidence>
<gene>
    <name evidence="18" type="primary">gabT</name>
    <name evidence="20" type="ORF">ASS94_02130</name>
    <name evidence="18" type="ORF">M4L89_04000</name>
    <name evidence="19" type="ORF">P1A27_01355</name>
</gene>
<dbReference type="PROSITE" id="PS00600">
    <property type="entry name" value="AA_TRANSFER_CLASS_3"/>
    <property type="match status" value="1"/>
</dbReference>
<evidence type="ECO:0000256" key="3">
    <source>
        <dbReference type="ARBA" id="ARBA00005176"/>
    </source>
</evidence>
<dbReference type="Proteomes" id="UP001152422">
    <property type="component" value="Unassembled WGS sequence"/>
</dbReference>
<dbReference type="GO" id="GO:0009448">
    <property type="term" value="P:gamma-aminobutyric acid metabolic process"/>
    <property type="evidence" value="ECO:0007669"/>
    <property type="project" value="InterPro"/>
</dbReference>
<dbReference type="PIRSF" id="PIRSF000521">
    <property type="entry name" value="Transaminase_4ab_Lys_Orn"/>
    <property type="match status" value="1"/>
</dbReference>
<evidence type="ECO:0000256" key="1">
    <source>
        <dbReference type="ARBA" id="ARBA00001750"/>
    </source>
</evidence>
<evidence type="ECO:0000256" key="6">
    <source>
        <dbReference type="ARBA" id="ARBA00012912"/>
    </source>
</evidence>
<dbReference type="InterPro" id="IPR005814">
    <property type="entry name" value="Aminotrans_3"/>
</dbReference>
<dbReference type="EMBL" id="JARGCK010000001">
    <property type="protein sequence ID" value="MDK9864614.1"/>
    <property type="molecule type" value="Genomic_DNA"/>
</dbReference>
<keyword evidence="7" id="KW-0963">Cytoplasm</keyword>
<reference evidence="21" key="1">
    <citation type="submission" date="2015-11" db="EMBL/GenBank/DDBJ databases">
        <title>Genomic diversity of Staphylococcus saprophyticus strains from urinary tract infections, animal surfaces, and fermented foods.</title>
        <authorList>
            <person name="Wolfe B.E."/>
        </authorList>
    </citation>
    <scope>NUCLEOTIDE SEQUENCE [LARGE SCALE GENOMIC DNA]</scope>
    <source>
        <strain evidence="21">738_7</strain>
    </source>
</reference>
<reference evidence="19" key="5">
    <citation type="submission" date="2023-03" db="EMBL/GenBank/DDBJ databases">
        <authorList>
            <person name="Vazquez L."/>
            <person name="Rodriguez J."/>
            <person name="Mayo B."/>
            <person name="Florez A.B."/>
        </authorList>
    </citation>
    <scope>NUCLEOTIDE SEQUENCE</scope>
    <source>
        <strain evidence="19">5A3I</strain>
    </source>
</reference>
<dbReference type="EC" id="2.6.1.22" evidence="5"/>
<dbReference type="EC" id="2.6.1.19" evidence="6"/>
<dbReference type="PANTHER" id="PTHR11986">
    <property type="entry name" value="AMINOTRANSFERASE CLASS III"/>
    <property type="match status" value="1"/>
</dbReference>
<keyword evidence="22" id="KW-1185">Reference proteome</keyword>
<dbReference type="EMBL" id="JAMBQA010000002">
    <property type="protein sequence ID" value="MDG0845380.1"/>
    <property type="molecule type" value="Genomic_DNA"/>
</dbReference>
<organism evidence="18 22">
    <name type="scientific">Staphylococcus equorum</name>
    <dbReference type="NCBI Taxonomy" id="246432"/>
    <lineage>
        <taxon>Bacteria</taxon>
        <taxon>Bacillati</taxon>
        <taxon>Bacillota</taxon>
        <taxon>Bacilli</taxon>
        <taxon>Bacillales</taxon>
        <taxon>Staphylococcaceae</taxon>
        <taxon>Staphylococcus</taxon>
    </lineage>
</organism>
<keyword evidence="8 18" id="KW-0032">Aminotransferase</keyword>
<evidence type="ECO:0000256" key="13">
    <source>
        <dbReference type="ARBA" id="ARBA00030857"/>
    </source>
</evidence>
<comment type="catalytic activity">
    <reaction evidence="1">
        <text>(S)-3-amino-2-methylpropanoate + 2-oxoglutarate = 2-methyl-3-oxopropanoate + L-glutamate</text>
        <dbReference type="Rhea" id="RHEA:13993"/>
        <dbReference type="ChEBI" id="CHEBI:16810"/>
        <dbReference type="ChEBI" id="CHEBI:29985"/>
        <dbReference type="ChEBI" id="CHEBI:57700"/>
        <dbReference type="ChEBI" id="CHEBI:58655"/>
        <dbReference type="EC" id="2.6.1.22"/>
    </reaction>
</comment>
<evidence type="ECO:0000256" key="12">
    <source>
        <dbReference type="ARBA" id="ARBA00030204"/>
    </source>
</evidence>
<reference evidence="20" key="2">
    <citation type="submission" date="2015-11" db="EMBL/GenBank/DDBJ databases">
        <authorList>
            <person name="Wolfe B.E."/>
        </authorList>
    </citation>
    <scope>NUCLEOTIDE SEQUENCE</scope>
    <source>
        <strain evidence="20">738_7</strain>
    </source>
</reference>
<dbReference type="SUPFAM" id="SSF53383">
    <property type="entry name" value="PLP-dependent transferases"/>
    <property type="match status" value="1"/>
</dbReference>
<evidence type="ECO:0000256" key="10">
    <source>
        <dbReference type="ARBA" id="ARBA00022898"/>
    </source>
</evidence>
<dbReference type="Gene3D" id="3.40.640.10">
    <property type="entry name" value="Type I PLP-dependent aspartate aminotransferase-like (Major domain)"/>
    <property type="match status" value="1"/>
</dbReference>
<comment type="similarity">
    <text evidence="4 17">Belongs to the class-III pyridoxal-phosphate-dependent aminotransferase family.</text>
</comment>
<dbReference type="InterPro" id="IPR015422">
    <property type="entry name" value="PyrdxlP-dep_Trfase_small"/>
</dbReference>
<dbReference type="PANTHER" id="PTHR11986:SF58">
    <property type="entry name" value="LEUCINE_METHIONINE RACEMASE"/>
    <property type="match status" value="1"/>
</dbReference>
<evidence type="ECO:0000256" key="2">
    <source>
        <dbReference type="ARBA" id="ARBA00001933"/>
    </source>
</evidence>
<dbReference type="AlphaFoldDB" id="A0A1E5TLZ1"/>
<reference evidence="18" key="3">
    <citation type="submission" date="2022-05" db="EMBL/GenBank/DDBJ databases">
        <title>Comparative genomics of Staphylococcus equorum isolates.</title>
        <authorList>
            <person name="Luelf R.H."/>
        </authorList>
    </citation>
    <scope>NUCLEOTIDE SEQUENCE</scope>
    <source>
        <strain evidence="18">TMW 2.2497</strain>
    </source>
</reference>
<dbReference type="InterPro" id="IPR050103">
    <property type="entry name" value="Class-III_PLP-dep_AT"/>
</dbReference>
<sequence length="438" mass="47845">MSGQFEHFKEKREKYVARGVGNGNLHVADKAQGATITDVDGHTFIDFAGAIGTLNVGHTHPEITKHLKEKLDKFIHPGFNVMMYESYLNLAQKLTEITPGEFAKKAILLNSGAEAVENAVKIARKYTGRQAVVSFVRGFHGRTNLTMSMTSKVKPYKYGFGPFAPEVYQAPYPNISEKSEELTEDAYVDQVIHKLHDFFIETVDPSDVACIVMEPVQGEGGFIIPDQKFVDTVKQICEDNGIVFVVDEIQTGFARTGRTFAIEHFGIEPDLITVSKSLAAGFPLSGVVGKAEIIDSAAPGELGGTYAGNPLACEAALKVIDIIEQEQLNDKAEQLGHDIEVYLQELSQSHKHIAQIRRLGAMVAFEVVDAETGLPDKALTGKITQTANDKGLLLLSAGIKGNVIRFLPPLVITDEELNQGLNILTHVFDEVTSNYSVS</sequence>
<evidence type="ECO:0000313" key="19">
    <source>
        <dbReference type="EMBL" id="MDK9864614.1"/>
    </source>
</evidence>
<dbReference type="RefSeq" id="WP_002506516.1">
    <property type="nucleotide sequence ID" value="NZ_CP065710.1"/>
</dbReference>
<dbReference type="NCBIfam" id="NF005376">
    <property type="entry name" value="PRK06918.1"/>
    <property type="match status" value="1"/>
</dbReference>
<evidence type="ECO:0000256" key="8">
    <source>
        <dbReference type="ARBA" id="ARBA00022576"/>
    </source>
</evidence>
<dbReference type="EMBL" id="LNPX01000008">
    <property type="protein sequence ID" value="OEK58654.1"/>
    <property type="molecule type" value="Genomic_DNA"/>
</dbReference>
<evidence type="ECO:0000256" key="16">
    <source>
        <dbReference type="ARBA" id="ARBA00050054"/>
    </source>
</evidence>